<dbReference type="Gene3D" id="3.30.70.270">
    <property type="match status" value="1"/>
</dbReference>
<feature type="domain" description="PAC" evidence="2">
    <location>
        <begin position="221"/>
        <end position="273"/>
    </location>
</feature>
<dbReference type="AlphaFoldDB" id="A0A6I6FAM3"/>
<dbReference type="PROSITE" id="PS50112">
    <property type="entry name" value="PAS"/>
    <property type="match status" value="1"/>
</dbReference>
<sequence>MLNRVEYNFGVSIIGQNKSFNEKLIKFLKEKNLNVVGFDGFREMVCSLEEDLKNILLFIDYCSIKSMEKELLKIINRNRDRIKVIIMDSCYSEETALKVIEMGAYDYIIKDYMFFKVLPHVIYKFAKQTETELELTRAQEKLKESEERYRLAIDGVNDGIWDWNIKDNSVFFSPRWKAMIGFKENEMKNTFEEWESLIHNEDRIFVLDKLESYLNGRQSNYKVEYRIRTKSGKYKWMTSRGQAIWDEKGNPIRMAGSHTDITKQKETQEKLYKMAYYDMVTGLPNRRFLLENLEKYIENKPSSEEFAILFLDLDKFKDVNDTFGHDAGDLLLKDTGEILKSYLEEEDIIARWAGDEFVILKKAIQGIEEIEDFCQRIIGCFSNPWIIEEQDFYITTSIGIALCPRDGQNAKNLLKNADSAMYYAKVEGKNGYAFFDSGVNDKLLKKLKLESRLRSAVKNEEFMLMYQPQFDTKTKEIIGAEALIRWNHPQEGIINPDKFIPIAEESGVIVTIGEWVLRTAALQQKEWQSRGLPPLSVGVNLSAHQFQQKNLVFCIRNILEETGLPPHLLELEITEGTALRNISYTINILKQLMDMGVRIALDDFGTGYSSLNYLKQLPIHSLKIDRSFLEDIPTDSAQVSIAKTIIDLAHNLNLKVTAEGVENQSQFDFLKHQNCDLVQGYLLSKPISSEDFEKIIKKYGKVKPR</sequence>
<proteinExistence type="predicted"/>
<dbReference type="InterPro" id="IPR035965">
    <property type="entry name" value="PAS-like_dom_sf"/>
</dbReference>
<keyword evidence="6" id="KW-1185">Reference proteome</keyword>
<dbReference type="InterPro" id="IPR052155">
    <property type="entry name" value="Biofilm_reg_signaling"/>
</dbReference>
<dbReference type="InterPro" id="IPR000160">
    <property type="entry name" value="GGDEF_dom"/>
</dbReference>
<dbReference type="SUPFAM" id="SSF52172">
    <property type="entry name" value="CheY-like"/>
    <property type="match status" value="1"/>
</dbReference>
<dbReference type="InterPro" id="IPR013655">
    <property type="entry name" value="PAS_fold_3"/>
</dbReference>
<dbReference type="Gene3D" id="3.30.450.20">
    <property type="entry name" value="PAS domain"/>
    <property type="match status" value="1"/>
</dbReference>
<evidence type="ECO:0000259" key="2">
    <source>
        <dbReference type="PROSITE" id="PS50113"/>
    </source>
</evidence>
<dbReference type="SUPFAM" id="SSF55073">
    <property type="entry name" value="Nucleotide cyclase"/>
    <property type="match status" value="1"/>
</dbReference>
<dbReference type="CDD" id="cd01949">
    <property type="entry name" value="GGDEF"/>
    <property type="match status" value="1"/>
</dbReference>
<dbReference type="InterPro" id="IPR029787">
    <property type="entry name" value="Nucleotide_cyclase"/>
</dbReference>
<dbReference type="NCBIfam" id="TIGR00254">
    <property type="entry name" value="GGDEF"/>
    <property type="match status" value="1"/>
</dbReference>
<evidence type="ECO:0000259" key="3">
    <source>
        <dbReference type="PROSITE" id="PS50883"/>
    </source>
</evidence>
<organism evidence="5 6">
    <name type="scientific">Clostridium bovifaecis</name>
    <dbReference type="NCBI Taxonomy" id="2184719"/>
    <lineage>
        <taxon>Bacteria</taxon>
        <taxon>Bacillati</taxon>
        <taxon>Bacillota</taxon>
        <taxon>Clostridia</taxon>
        <taxon>Eubacteriales</taxon>
        <taxon>Clostridiaceae</taxon>
        <taxon>Clostridium</taxon>
    </lineage>
</organism>
<dbReference type="FunFam" id="3.20.20.450:FF:000001">
    <property type="entry name" value="Cyclic di-GMP phosphodiesterase yahA"/>
    <property type="match status" value="1"/>
</dbReference>
<feature type="domain" description="GGDEF" evidence="4">
    <location>
        <begin position="304"/>
        <end position="437"/>
    </location>
</feature>
<evidence type="ECO:0000259" key="4">
    <source>
        <dbReference type="PROSITE" id="PS50887"/>
    </source>
</evidence>
<dbReference type="PANTHER" id="PTHR44757:SF2">
    <property type="entry name" value="BIOFILM ARCHITECTURE MAINTENANCE PROTEIN MBAA"/>
    <property type="match status" value="1"/>
</dbReference>
<dbReference type="Pfam" id="PF00563">
    <property type="entry name" value="EAL"/>
    <property type="match status" value="1"/>
</dbReference>
<dbReference type="SMART" id="SM00086">
    <property type="entry name" value="PAC"/>
    <property type="match status" value="1"/>
</dbReference>
<protein>
    <submittedName>
        <fullName evidence="5">EAL domain-containing protein</fullName>
    </submittedName>
</protein>
<dbReference type="InterPro" id="IPR035919">
    <property type="entry name" value="EAL_sf"/>
</dbReference>
<dbReference type="PROSITE" id="PS50883">
    <property type="entry name" value="EAL"/>
    <property type="match status" value="1"/>
</dbReference>
<evidence type="ECO:0000313" key="5">
    <source>
        <dbReference type="EMBL" id="QGU94805.1"/>
    </source>
</evidence>
<dbReference type="CDD" id="cd00130">
    <property type="entry name" value="PAS"/>
    <property type="match status" value="1"/>
</dbReference>
<dbReference type="SMART" id="SM00052">
    <property type="entry name" value="EAL"/>
    <property type="match status" value="1"/>
</dbReference>
<dbReference type="Gene3D" id="3.40.50.2300">
    <property type="match status" value="1"/>
</dbReference>
<gene>
    <name evidence="5" type="ORF">GOM49_06570</name>
</gene>
<accession>A0A6I6FAM3</accession>
<dbReference type="SUPFAM" id="SSF55785">
    <property type="entry name" value="PYP-like sensor domain (PAS domain)"/>
    <property type="match status" value="1"/>
</dbReference>
<dbReference type="PANTHER" id="PTHR44757">
    <property type="entry name" value="DIGUANYLATE CYCLASE DGCP"/>
    <property type="match status" value="1"/>
</dbReference>
<dbReference type="InterPro" id="IPR011006">
    <property type="entry name" value="CheY-like_superfamily"/>
</dbReference>
<feature type="domain" description="PAS" evidence="1">
    <location>
        <begin position="145"/>
        <end position="217"/>
    </location>
</feature>
<dbReference type="EMBL" id="CP046522">
    <property type="protein sequence ID" value="QGU94805.1"/>
    <property type="molecule type" value="Genomic_DNA"/>
</dbReference>
<dbReference type="CDD" id="cd01948">
    <property type="entry name" value="EAL"/>
    <property type="match status" value="1"/>
</dbReference>
<feature type="domain" description="EAL" evidence="3">
    <location>
        <begin position="446"/>
        <end position="700"/>
    </location>
</feature>
<dbReference type="InterPro" id="IPR001610">
    <property type="entry name" value="PAC"/>
</dbReference>
<dbReference type="Pfam" id="PF08447">
    <property type="entry name" value="PAS_3"/>
    <property type="match status" value="1"/>
</dbReference>
<dbReference type="InterPro" id="IPR000700">
    <property type="entry name" value="PAS-assoc_C"/>
</dbReference>
<dbReference type="Gene3D" id="3.20.20.450">
    <property type="entry name" value="EAL domain"/>
    <property type="match status" value="1"/>
</dbReference>
<name>A0A6I6FAM3_9CLOT</name>
<dbReference type="NCBIfam" id="TIGR00229">
    <property type="entry name" value="sensory_box"/>
    <property type="match status" value="1"/>
</dbReference>
<dbReference type="SUPFAM" id="SSF141868">
    <property type="entry name" value="EAL domain-like"/>
    <property type="match status" value="1"/>
</dbReference>
<reference evidence="5 6" key="1">
    <citation type="submission" date="2019-12" db="EMBL/GenBank/DDBJ databases">
        <title>Genome sequenceing of Clostridium bovifaecis.</title>
        <authorList>
            <person name="Yao Y."/>
        </authorList>
    </citation>
    <scope>NUCLEOTIDE SEQUENCE [LARGE SCALE GENOMIC DNA]</scope>
    <source>
        <strain evidence="5 6">BXX</strain>
    </source>
</reference>
<dbReference type="InterPro" id="IPR000014">
    <property type="entry name" value="PAS"/>
</dbReference>
<dbReference type="InterPro" id="IPR001633">
    <property type="entry name" value="EAL_dom"/>
</dbReference>
<dbReference type="SMART" id="SM00091">
    <property type="entry name" value="PAS"/>
    <property type="match status" value="1"/>
</dbReference>
<dbReference type="Proteomes" id="UP000422764">
    <property type="component" value="Chromosome"/>
</dbReference>
<dbReference type="InterPro" id="IPR043128">
    <property type="entry name" value="Rev_trsase/Diguanyl_cyclase"/>
</dbReference>
<evidence type="ECO:0000313" key="6">
    <source>
        <dbReference type="Proteomes" id="UP000422764"/>
    </source>
</evidence>
<dbReference type="PROSITE" id="PS50113">
    <property type="entry name" value="PAC"/>
    <property type="match status" value="1"/>
</dbReference>
<evidence type="ECO:0000259" key="1">
    <source>
        <dbReference type="PROSITE" id="PS50112"/>
    </source>
</evidence>
<dbReference type="PROSITE" id="PS50887">
    <property type="entry name" value="GGDEF"/>
    <property type="match status" value="1"/>
</dbReference>
<dbReference type="SMART" id="SM00267">
    <property type="entry name" value="GGDEF"/>
    <property type="match status" value="1"/>
</dbReference>
<dbReference type="Pfam" id="PF00990">
    <property type="entry name" value="GGDEF"/>
    <property type="match status" value="1"/>
</dbReference>